<keyword evidence="3" id="KW-1185">Reference proteome</keyword>
<proteinExistence type="predicted"/>
<evidence type="ECO:0000313" key="3">
    <source>
        <dbReference type="Proteomes" id="UP001501469"/>
    </source>
</evidence>
<dbReference type="EMBL" id="BAABDK010000010">
    <property type="protein sequence ID" value="GAA4029104.1"/>
    <property type="molecule type" value="Genomic_DNA"/>
</dbReference>
<comment type="caution">
    <text evidence="2">The sequence shown here is derived from an EMBL/GenBank/DDBJ whole genome shotgun (WGS) entry which is preliminary data.</text>
</comment>
<dbReference type="Proteomes" id="UP001501469">
    <property type="component" value="Unassembled WGS sequence"/>
</dbReference>
<dbReference type="InterPro" id="IPR025238">
    <property type="entry name" value="DUF4184"/>
</dbReference>
<evidence type="ECO:0000256" key="1">
    <source>
        <dbReference type="SAM" id="Phobius"/>
    </source>
</evidence>
<evidence type="ECO:0000313" key="2">
    <source>
        <dbReference type="EMBL" id="GAA4029104.1"/>
    </source>
</evidence>
<feature type="transmembrane region" description="Helical" evidence="1">
    <location>
        <begin position="52"/>
        <end position="74"/>
    </location>
</feature>
<keyword evidence="1" id="KW-0472">Membrane</keyword>
<dbReference type="RefSeq" id="WP_345051462.1">
    <property type="nucleotide sequence ID" value="NZ_BAABDK010000010.1"/>
</dbReference>
<keyword evidence="1" id="KW-1133">Transmembrane helix</keyword>
<feature type="transmembrane region" description="Helical" evidence="1">
    <location>
        <begin position="149"/>
        <end position="173"/>
    </location>
</feature>
<organism evidence="2 3">
    <name type="scientific">Hymenobacter glaciei</name>
    <dbReference type="NCBI Taxonomy" id="877209"/>
    <lineage>
        <taxon>Bacteria</taxon>
        <taxon>Pseudomonadati</taxon>
        <taxon>Bacteroidota</taxon>
        <taxon>Cytophagia</taxon>
        <taxon>Cytophagales</taxon>
        <taxon>Hymenobacteraceae</taxon>
        <taxon>Hymenobacter</taxon>
    </lineage>
</organism>
<protein>
    <submittedName>
        <fullName evidence="2">DUF4184 family protein</fullName>
    </submittedName>
</protein>
<feature type="transmembrane region" description="Helical" evidence="1">
    <location>
        <begin position="105"/>
        <end position="123"/>
    </location>
</feature>
<sequence>MPFTLFHPACVLPLRRLSHRWVSLTGLVAGSVAPDFEKFAKMRACNAYSHTWLSILYFTLPVGIGLTFVFHLLVRDELTRHLPTALRTRFTRFGRFDWPQHFRRYYPAVVFSVVLGGVSHLLWDNFTHWKSPFASWFPFLKMPFSLNGVHFQGFVVLNAISSLAGMGYLLWLVRGLPQQPVSDPLPARAQGNYWLLLAAVAVLIVGIKFLLFASLGDIWDQIITCFAAPVFSLVLTSAWFKVQPQPGPLQ</sequence>
<name>A0ABP7TP07_9BACT</name>
<feature type="transmembrane region" description="Helical" evidence="1">
    <location>
        <begin position="193"/>
        <end position="215"/>
    </location>
</feature>
<feature type="transmembrane region" description="Helical" evidence="1">
    <location>
        <begin position="221"/>
        <end position="240"/>
    </location>
</feature>
<accession>A0ABP7TP07</accession>
<keyword evidence="1" id="KW-0812">Transmembrane</keyword>
<reference evidence="3" key="1">
    <citation type="journal article" date="2019" name="Int. J. Syst. Evol. Microbiol.">
        <title>The Global Catalogue of Microorganisms (GCM) 10K type strain sequencing project: providing services to taxonomists for standard genome sequencing and annotation.</title>
        <authorList>
            <consortium name="The Broad Institute Genomics Platform"/>
            <consortium name="The Broad Institute Genome Sequencing Center for Infectious Disease"/>
            <person name="Wu L."/>
            <person name="Ma J."/>
        </authorList>
    </citation>
    <scope>NUCLEOTIDE SEQUENCE [LARGE SCALE GENOMIC DNA]</scope>
    <source>
        <strain evidence="3">JCM 17225</strain>
    </source>
</reference>
<dbReference type="Pfam" id="PF13803">
    <property type="entry name" value="DUF4184"/>
    <property type="match status" value="1"/>
</dbReference>
<gene>
    <name evidence="2" type="ORF">GCM10022409_11560</name>
</gene>